<sequence length="404" mass="45768">MNPSPPTLRKITTLKKTINYLVPLPTPVADPFHLSATPTPLQMIDISSKLRRDSLSDTDLNQDPNQKKINSEPTKLLLSEIALDPIIQSLPHVKDLSAIQPAEALALLNKLATELLSLYAEYEQHGSMDLTPLLYDSSKYAKPVSDSQEESPTPVSGFLERKLSMIDHSDIDKMSDSSQADQFKIRTISSDSFDIPLKSESKLGYNFDDLEESSSTNNSSLSTLNQIYVDNSVEQPFQNELSFETCTNIVKIFNLKAIPSLSITAYLERIHSLLAPSTAVYLTACLYLYNCAFHFKTVRLKQRSHFRPSQHTNITMLPINELNIFRLVSAIIRIASKLIEDKNFKQTFYCKVAGLQSMKELQNLELSFLFLFNFNLFVSREILLSHLDQLYVFFNNRTQVKVSV</sequence>
<dbReference type="GO" id="GO:0019901">
    <property type="term" value="F:protein kinase binding"/>
    <property type="evidence" value="ECO:0007669"/>
    <property type="project" value="InterPro"/>
</dbReference>
<dbReference type="EMBL" id="CP014584">
    <property type="protein sequence ID" value="ANZ74139.1"/>
    <property type="molecule type" value="Genomic_DNA"/>
</dbReference>
<reference evidence="1 2" key="1">
    <citation type="submission" date="2016-02" db="EMBL/GenBank/DDBJ databases">
        <title>Comparative genomic and transcriptomic foundation for Pichia pastoris.</title>
        <authorList>
            <person name="Love K.R."/>
            <person name="Shah K.A."/>
            <person name="Whittaker C.A."/>
            <person name="Wu J."/>
            <person name="Bartlett M.C."/>
            <person name="Ma D."/>
            <person name="Leeson R.L."/>
            <person name="Priest M."/>
            <person name="Young S.K."/>
            <person name="Love J.C."/>
        </authorList>
    </citation>
    <scope>NUCLEOTIDE SEQUENCE [LARGE SCALE GENOMIC DNA]</scope>
    <source>
        <strain evidence="1 2">ATCC 28485</strain>
    </source>
</reference>
<keyword evidence="2" id="KW-1185">Reference proteome</keyword>
<dbReference type="PANTHER" id="PTHR15615:SF32">
    <property type="entry name" value="PROTEIN KINASE COMPLEX COMPONENT, PUTATIVE (AFU_ORTHOLOGUE AFUA_2G07660)-RELATED"/>
    <property type="match status" value="1"/>
</dbReference>
<dbReference type="Gene3D" id="1.10.472.10">
    <property type="entry name" value="Cyclin-like"/>
    <property type="match status" value="1"/>
</dbReference>
<dbReference type="InterPro" id="IPR013922">
    <property type="entry name" value="Cyclin_PHO80-like"/>
</dbReference>
<accession>A0A1B2J7Y3</accession>
<evidence type="ECO:0000313" key="1">
    <source>
        <dbReference type="EMBL" id="ANZ74139.1"/>
    </source>
</evidence>
<dbReference type="Proteomes" id="UP000094565">
    <property type="component" value="Chromosome 1"/>
</dbReference>
<name>A0A1B2J7Y3_PICPA</name>
<dbReference type="GO" id="GO:0000307">
    <property type="term" value="C:cyclin-dependent protein kinase holoenzyme complex"/>
    <property type="evidence" value="ECO:0007669"/>
    <property type="project" value="UniProtKB-ARBA"/>
</dbReference>
<dbReference type="PANTHER" id="PTHR15615">
    <property type="match status" value="1"/>
</dbReference>
<gene>
    <name evidence="1" type="ORF">ATY40_BA7501363</name>
</gene>
<proteinExistence type="predicted"/>
<dbReference type="AlphaFoldDB" id="A0A1B2J7Y3"/>
<dbReference type="GO" id="GO:0005634">
    <property type="term" value="C:nucleus"/>
    <property type="evidence" value="ECO:0007669"/>
    <property type="project" value="TreeGrafter"/>
</dbReference>
<evidence type="ECO:0000313" key="2">
    <source>
        <dbReference type="Proteomes" id="UP000094565"/>
    </source>
</evidence>
<protein>
    <submittedName>
        <fullName evidence="1">BA75_01363T0</fullName>
    </submittedName>
</protein>
<organism evidence="1 2">
    <name type="scientific">Komagataella pastoris</name>
    <name type="common">Yeast</name>
    <name type="synonym">Pichia pastoris</name>
    <dbReference type="NCBI Taxonomy" id="4922"/>
    <lineage>
        <taxon>Eukaryota</taxon>
        <taxon>Fungi</taxon>
        <taxon>Dikarya</taxon>
        <taxon>Ascomycota</taxon>
        <taxon>Saccharomycotina</taxon>
        <taxon>Pichiomycetes</taxon>
        <taxon>Pichiales</taxon>
        <taxon>Pichiaceae</taxon>
        <taxon>Komagataella</taxon>
    </lineage>
</organism>
<dbReference type="OrthoDB" id="5304883at2759"/>
<dbReference type="GO" id="GO:0016538">
    <property type="term" value="F:cyclin-dependent protein serine/threonine kinase regulator activity"/>
    <property type="evidence" value="ECO:0007669"/>
    <property type="project" value="TreeGrafter"/>
</dbReference>
<dbReference type="Pfam" id="PF08613">
    <property type="entry name" value="Cyclin"/>
    <property type="match status" value="1"/>
</dbReference>